<comment type="caution">
    <text evidence="2">The sequence shown here is derived from an EMBL/GenBank/DDBJ whole genome shotgun (WGS) entry which is preliminary data.</text>
</comment>
<proteinExistence type="predicted"/>
<protein>
    <submittedName>
        <fullName evidence="2">PEX5L isoform 14</fullName>
    </submittedName>
</protein>
<evidence type="ECO:0000256" key="1">
    <source>
        <dbReference type="SAM" id="MobiDB-lite"/>
    </source>
</evidence>
<evidence type="ECO:0000313" key="2">
    <source>
        <dbReference type="EMBL" id="PNJ68995.1"/>
    </source>
</evidence>
<dbReference type="EMBL" id="NDHI03003390">
    <property type="protein sequence ID" value="PNJ68995.1"/>
    <property type="molecule type" value="Genomic_DNA"/>
</dbReference>
<feature type="region of interest" description="Disordered" evidence="1">
    <location>
        <begin position="1"/>
        <end position="35"/>
    </location>
</feature>
<accession>A0A2J8WGW5</accession>
<name>A0A2J8WGW5_PONAB</name>
<reference evidence="2" key="1">
    <citation type="submission" date="2017-12" db="EMBL/GenBank/DDBJ databases">
        <title>High-resolution comparative analysis of great ape genomes.</title>
        <authorList>
            <person name="Pollen A."/>
            <person name="Hastie A."/>
            <person name="Hormozdiari F."/>
            <person name="Dougherty M."/>
            <person name="Liu R."/>
            <person name="Chaisson M."/>
            <person name="Hoppe E."/>
            <person name="Hill C."/>
            <person name="Pang A."/>
            <person name="Hillier L."/>
            <person name="Baker C."/>
            <person name="Armstrong J."/>
            <person name="Shendure J."/>
            <person name="Paten B."/>
            <person name="Wilson R."/>
            <person name="Chao H."/>
            <person name="Schneider V."/>
            <person name="Ventura M."/>
            <person name="Kronenberg Z."/>
            <person name="Murali S."/>
            <person name="Gordon D."/>
            <person name="Cantsilieris S."/>
            <person name="Munson K."/>
            <person name="Nelson B."/>
            <person name="Raja A."/>
            <person name="Underwood J."/>
            <person name="Diekhans M."/>
            <person name="Fiddes I."/>
            <person name="Haussler D."/>
            <person name="Eichler E."/>
        </authorList>
    </citation>
    <scope>NUCLEOTIDE SEQUENCE [LARGE SCALE GENOMIC DNA]</scope>
    <source>
        <strain evidence="2">Susie</strain>
    </source>
</reference>
<organism evidence="2">
    <name type="scientific">Pongo abelii</name>
    <name type="common">Sumatran orangutan</name>
    <name type="synonym">Pongo pygmaeus abelii</name>
    <dbReference type="NCBI Taxonomy" id="9601"/>
    <lineage>
        <taxon>Eukaryota</taxon>
        <taxon>Metazoa</taxon>
        <taxon>Chordata</taxon>
        <taxon>Craniata</taxon>
        <taxon>Vertebrata</taxon>
        <taxon>Euteleostomi</taxon>
        <taxon>Mammalia</taxon>
        <taxon>Eutheria</taxon>
        <taxon>Euarchontoglires</taxon>
        <taxon>Primates</taxon>
        <taxon>Haplorrhini</taxon>
        <taxon>Catarrhini</taxon>
        <taxon>Hominidae</taxon>
        <taxon>Pongo</taxon>
    </lineage>
</organism>
<dbReference type="AlphaFoldDB" id="A0A2J8WGW5"/>
<gene>
    <name evidence="2" type="ORF">CR201_G0010510</name>
</gene>
<feature type="non-terminal residue" evidence="2">
    <location>
        <position position="1"/>
    </location>
</feature>
<feature type="non-terminal residue" evidence="2">
    <location>
        <position position="35"/>
    </location>
</feature>
<sequence length="35" mass="3775">TAERKSSSSRTGSKELLWSSEHRSQPELSGGKSAL</sequence>